<comment type="caution">
    <text evidence="1">The sequence shown here is derived from an EMBL/GenBank/DDBJ whole genome shotgun (WGS) entry which is preliminary data.</text>
</comment>
<dbReference type="RefSeq" id="WP_211472924.1">
    <property type="nucleotide sequence ID" value="NZ_JAGSXH010000391.1"/>
</dbReference>
<keyword evidence="2" id="KW-1185">Reference proteome</keyword>
<reference evidence="1" key="1">
    <citation type="submission" date="2021-04" db="EMBL/GenBank/DDBJ databases">
        <title>Genome based classification of Actinospica acidithermotolerans sp. nov., an actinobacterium isolated from an Indonesian hot spring.</title>
        <authorList>
            <person name="Kusuma A.B."/>
            <person name="Putra K.E."/>
            <person name="Nafisah S."/>
            <person name="Loh J."/>
            <person name="Nouioui I."/>
            <person name="Goodfellow M."/>
        </authorList>
    </citation>
    <scope>NUCLEOTIDE SEQUENCE</scope>
    <source>
        <strain evidence="1">DSM 45618</strain>
    </source>
</reference>
<sequence>MLFFLVVLWLAVSLLVLASPVLLVAAVLPYLQAAVGRQAEFQADLVALRLC</sequence>
<gene>
    <name evidence="1" type="ORF">KGA66_29425</name>
</gene>
<dbReference type="AlphaFoldDB" id="A0A8J7WWG7"/>
<evidence type="ECO:0000313" key="1">
    <source>
        <dbReference type="EMBL" id="MBS2967185.1"/>
    </source>
</evidence>
<proteinExistence type="predicted"/>
<organism evidence="1 2">
    <name type="scientific">Actinocrinis puniceicyclus</name>
    <dbReference type="NCBI Taxonomy" id="977794"/>
    <lineage>
        <taxon>Bacteria</taxon>
        <taxon>Bacillati</taxon>
        <taxon>Actinomycetota</taxon>
        <taxon>Actinomycetes</taxon>
        <taxon>Catenulisporales</taxon>
        <taxon>Actinospicaceae</taxon>
        <taxon>Actinocrinis</taxon>
    </lineage>
</organism>
<dbReference type="Proteomes" id="UP000677913">
    <property type="component" value="Unassembled WGS sequence"/>
</dbReference>
<protein>
    <submittedName>
        <fullName evidence="1">Uncharacterized protein</fullName>
    </submittedName>
</protein>
<accession>A0A8J7WWG7</accession>
<name>A0A8J7WWG7_9ACTN</name>
<dbReference type="EMBL" id="JAGSXH010000391">
    <property type="protein sequence ID" value="MBS2967185.1"/>
    <property type="molecule type" value="Genomic_DNA"/>
</dbReference>
<evidence type="ECO:0000313" key="2">
    <source>
        <dbReference type="Proteomes" id="UP000677913"/>
    </source>
</evidence>